<proteinExistence type="predicted"/>
<reference evidence="1" key="1">
    <citation type="submission" date="2021-03" db="EMBL/GenBank/DDBJ databases">
        <authorList>
            <consortium name="DOE Joint Genome Institute"/>
            <person name="Ahrendt S."/>
            <person name="Looney B.P."/>
            <person name="Miyauchi S."/>
            <person name="Morin E."/>
            <person name="Drula E."/>
            <person name="Courty P.E."/>
            <person name="Chicoki N."/>
            <person name="Fauchery L."/>
            <person name="Kohler A."/>
            <person name="Kuo A."/>
            <person name="Labutti K."/>
            <person name="Pangilinan J."/>
            <person name="Lipzen A."/>
            <person name="Riley R."/>
            <person name="Andreopoulos W."/>
            <person name="He G."/>
            <person name="Johnson J."/>
            <person name="Barry K.W."/>
            <person name="Grigoriev I.V."/>
            <person name="Nagy L."/>
            <person name="Hibbett D."/>
            <person name="Henrissat B."/>
            <person name="Matheny P.B."/>
            <person name="Labbe J."/>
            <person name="Martin F."/>
        </authorList>
    </citation>
    <scope>NUCLEOTIDE SEQUENCE</scope>
    <source>
        <strain evidence="1">HHB10654</strain>
    </source>
</reference>
<dbReference type="EMBL" id="MU277455">
    <property type="protein sequence ID" value="KAI0054399.1"/>
    <property type="molecule type" value="Genomic_DNA"/>
</dbReference>
<accession>A0ACB8SCY1</accession>
<protein>
    <submittedName>
        <fullName evidence="1">Uncharacterized protein</fullName>
    </submittedName>
</protein>
<dbReference type="Proteomes" id="UP000814140">
    <property type="component" value="Unassembled WGS sequence"/>
</dbReference>
<keyword evidence="2" id="KW-1185">Reference proteome</keyword>
<gene>
    <name evidence="1" type="ORF">BV25DRAFT_770065</name>
</gene>
<name>A0ACB8SCY1_9AGAM</name>
<evidence type="ECO:0000313" key="1">
    <source>
        <dbReference type="EMBL" id="KAI0054399.1"/>
    </source>
</evidence>
<evidence type="ECO:0000313" key="2">
    <source>
        <dbReference type="Proteomes" id="UP000814140"/>
    </source>
</evidence>
<reference evidence="1" key="2">
    <citation type="journal article" date="2022" name="New Phytol.">
        <title>Evolutionary transition to the ectomycorrhizal habit in the genomes of a hyperdiverse lineage of mushroom-forming fungi.</title>
        <authorList>
            <person name="Looney B."/>
            <person name="Miyauchi S."/>
            <person name="Morin E."/>
            <person name="Drula E."/>
            <person name="Courty P.E."/>
            <person name="Kohler A."/>
            <person name="Kuo A."/>
            <person name="LaButti K."/>
            <person name="Pangilinan J."/>
            <person name="Lipzen A."/>
            <person name="Riley R."/>
            <person name="Andreopoulos W."/>
            <person name="He G."/>
            <person name="Johnson J."/>
            <person name="Nolan M."/>
            <person name="Tritt A."/>
            <person name="Barry K.W."/>
            <person name="Grigoriev I.V."/>
            <person name="Nagy L.G."/>
            <person name="Hibbett D."/>
            <person name="Henrissat B."/>
            <person name="Matheny P.B."/>
            <person name="Labbe J."/>
            <person name="Martin F.M."/>
        </authorList>
    </citation>
    <scope>NUCLEOTIDE SEQUENCE</scope>
    <source>
        <strain evidence="1">HHB10654</strain>
    </source>
</reference>
<comment type="caution">
    <text evidence="1">The sequence shown here is derived from an EMBL/GenBank/DDBJ whole genome shotgun (WGS) entry which is preliminary data.</text>
</comment>
<sequence>MLININSGQWVGVTYRHIHVASTQSTVRYLRRGLACAKRRGWVGVKWWEMCRFRKCLRVSGAKSHWHAAELYSPATSNIASPCRGLWSTVTTPFHSKASRHTPQITIHQLKGFEEAFEHTSRRRSVCTCSCVRTWQGVASLGATSYASPSLQPTQRI</sequence>
<organism evidence="1 2">
    <name type="scientific">Artomyces pyxidatus</name>
    <dbReference type="NCBI Taxonomy" id="48021"/>
    <lineage>
        <taxon>Eukaryota</taxon>
        <taxon>Fungi</taxon>
        <taxon>Dikarya</taxon>
        <taxon>Basidiomycota</taxon>
        <taxon>Agaricomycotina</taxon>
        <taxon>Agaricomycetes</taxon>
        <taxon>Russulales</taxon>
        <taxon>Auriscalpiaceae</taxon>
        <taxon>Artomyces</taxon>
    </lineage>
</organism>